<dbReference type="Pfam" id="PF21941">
    <property type="entry name" value="SMEK_N"/>
    <property type="match status" value="1"/>
</dbReference>
<dbReference type="EMBL" id="MBUA01000001">
    <property type="protein sequence ID" value="MBC6489676.1"/>
    <property type="molecule type" value="Genomic_DNA"/>
</dbReference>
<evidence type="ECO:0000313" key="2">
    <source>
        <dbReference type="EMBL" id="MBC6489676.1"/>
    </source>
</evidence>
<proteinExistence type="predicted"/>
<gene>
    <name evidence="2" type="ORF">BC349_01745</name>
</gene>
<sequence>MVKQNYFAWLLYQFFNGIQDMNRKDYIDKIAKYLARFVEEVKSYNDMNLYDINIHSENALIPILNAVFDIKLENANSSHKKNYPSVDLIDDANKVAFQVTSTASLEKVKNTLQKFGENNLQAKYETLYVYILTQKEEKYSEKIIKENTPEGFDFNIANHIIDISDLRSRITYIQSLEKLEHIARLCEHEFSDVQIESRNKKFQSGFLKNEPENLHLNFLPIGFPDKMYVADLNLDEELIIENLNQWRVDKGLRKRNSFRTDELLRNAMIAKEVYLQDYILRENKLLTLRDLFDSKDPLFQFVDKGTITEIDPAEYYTSSEVYERNFKNLLRQHLIEKCKSRNMEWVGKKGLLRFRNSKANPNEKKVRWKGKNESTKTAIFKMINKKEGHVICFRSMAFRPSFELIGKDWFLVINPTWSFSNPGGFKPSRFEESYLSGLKRQENNNTVYYQYRFFGYYLAYQDLFTDRYPFIKINRLSPLSFIPKLDDSKWLPPKEFVPKNEHEINLNPDIELSKSLFD</sequence>
<name>A0ABR7M3S7_9BACT</name>
<dbReference type="NCBIfam" id="NF033859">
    <property type="entry name" value="SMEK_N"/>
    <property type="match status" value="1"/>
</dbReference>
<protein>
    <recommendedName>
        <fullName evidence="1">SMEK domain-containing protein</fullName>
    </recommendedName>
</protein>
<dbReference type="Proteomes" id="UP000765802">
    <property type="component" value="Unassembled WGS sequence"/>
</dbReference>
<comment type="caution">
    <text evidence="2">The sequence shown here is derived from an EMBL/GenBank/DDBJ whole genome shotgun (WGS) entry which is preliminary data.</text>
</comment>
<evidence type="ECO:0000259" key="1">
    <source>
        <dbReference type="Pfam" id="PF21941"/>
    </source>
</evidence>
<accession>A0ABR7M3S7</accession>
<dbReference type="InterPro" id="IPR047740">
    <property type="entry name" value="SMEK_dom"/>
</dbReference>
<keyword evidence="3" id="KW-1185">Reference proteome</keyword>
<organism evidence="2 3">
    <name type="scientific">Flavihumibacter stibioxidans</name>
    <dbReference type="NCBI Taxonomy" id="1834163"/>
    <lineage>
        <taxon>Bacteria</taxon>
        <taxon>Pseudomonadati</taxon>
        <taxon>Bacteroidota</taxon>
        <taxon>Chitinophagia</taxon>
        <taxon>Chitinophagales</taxon>
        <taxon>Chitinophagaceae</taxon>
        <taxon>Flavihumibacter</taxon>
    </lineage>
</organism>
<evidence type="ECO:0000313" key="3">
    <source>
        <dbReference type="Proteomes" id="UP000765802"/>
    </source>
</evidence>
<reference evidence="2 3" key="1">
    <citation type="submission" date="2016-07" db="EMBL/GenBank/DDBJ databases">
        <title>Genome analysis of Flavihumibacter stibioxidans YS-17.</title>
        <authorList>
            <person name="Shi K."/>
            <person name="Han Y."/>
            <person name="Wang G."/>
        </authorList>
    </citation>
    <scope>NUCLEOTIDE SEQUENCE [LARGE SCALE GENOMIC DNA]</scope>
    <source>
        <strain evidence="2 3">YS-17</strain>
    </source>
</reference>
<feature type="domain" description="SMEK" evidence="1">
    <location>
        <begin position="29"/>
        <end position="170"/>
    </location>
</feature>